<dbReference type="EMBL" id="HBKP01017441">
    <property type="protein sequence ID" value="CAE2229104.1"/>
    <property type="molecule type" value="Transcribed_RNA"/>
</dbReference>
<evidence type="ECO:0000256" key="1">
    <source>
        <dbReference type="SAM" id="Phobius"/>
    </source>
</evidence>
<reference evidence="2" key="1">
    <citation type="submission" date="2021-01" db="EMBL/GenBank/DDBJ databases">
        <authorList>
            <person name="Corre E."/>
            <person name="Pelletier E."/>
            <person name="Niang G."/>
            <person name="Scheremetjew M."/>
            <person name="Finn R."/>
            <person name="Kale V."/>
            <person name="Holt S."/>
            <person name="Cochrane G."/>
            <person name="Meng A."/>
            <person name="Brown T."/>
            <person name="Cohen L."/>
        </authorList>
    </citation>
    <scope>NUCLEOTIDE SEQUENCE</scope>
    <source>
        <strain evidence="2">DIVA3 518/3/11/1/6</strain>
    </source>
</reference>
<gene>
    <name evidence="2" type="ORF">VSP0166_LOCUS12381</name>
</gene>
<evidence type="ECO:0000313" key="2">
    <source>
        <dbReference type="EMBL" id="CAE2229104.1"/>
    </source>
</evidence>
<sequence length="137" mass="14479">MAVFAPLILIPGMMVGGYYSWKITYNTATNVIHSGKPSEHSGSTIGAVLGATSVFSFAGAVALHNSRNMARPKLDRSKPAPVYTTEQFIKTSKSAFAKGFAVWCLSAVAAAAGSYFIAKISSQEENSVEAANLVKRS</sequence>
<feature type="transmembrane region" description="Helical" evidence="1">
    <location>
        <begin position="44"/>
        <end position="63"/>
    </location>
</feature>
<keyword evidence="1" id="KW-0812">Transmembrane</keyword>
<keyword evidence="1" id="KW-1133">Transmembrane helix</keyword>
<dbReference type="AlphaFoldDB" id="A0A7S4IH16"/>
<accession>A0A7S4IH16</accession>
<name>A0A7S4IH16_9EUKA</name>
<protein>
    <submittedName>
        <fullName evidence="2">Uncharacterized protein</fullName>
    </submittedName>
</protein>
<feature type="transmembrane region" description="Helical" evidence="1">
    <location>
        <begin position="100"/>
        <end position="118"/>
    </location>
</feature>
<keyword evidence="1" id="KW-0472">Membrane</keyword>
<organism evidence="2">
    <name type="scientific">Vannella robusta</name>
    <dbReference type="NCBI Taxonomy" id="1487602"/>
    <lineage>
        <taxon>Eukaryota</taxon>
        <taxon>Amoebozoa</taxon>
        <taxon>Discosea</taxon>
        <taxon>Flabellinia</taxon>
        <taxon>Vannellidae</taxon>
        <taxon>Vannella</taxon>
    </lineage>
</organism>
<proteinExistence type="predicted"/>